<proteinExistence type="predicted"/>
<accession>A0A4J1Q9I7</accession>
<gene>
    <name evidence="1" type="ORF">SAMEA2696410_01815</name>
</gene>
<dbReference type="EMBL" id="CAATFI010000016">
    <property type="protein sequence ID" value="VNO92548.1"/>
    <property type="molecule type" value="Genomic_DNA"/>
</dbReference>
<protein>
    <submittedName>
        <fullName evidence="1">Gp35</fullName>
    </submittedName>
</protein>
<organism evidence="1">
    <name type="scientific">Streptococcus pneumoniae</name>
    <dbReference type="NCBI Taxonomy" id="1313"/>
    <lineage>
        <taxon>Bacteria</taxon>
        <taxon>Bacillati</taxon>
        <taxon>Bacillota</taxon>
        <taxon>Bacilli</taxon>
        <taxon>Lactobacillales</taxon>
        <taxon>Streptococcaceae</taxon>
        <taxon>Streptococcus</taxon>
    </lineage>
</organism>
<name>A0A4J1Q9I7_STREE</name>
<reference evidence="1" key="1">
    <citation type="submission" date="2019-04" db="EMBL/GenBank/DDBJ databases">
        <authorList>
            <consortium name="Pathogen Informatics"/>
        </authorList>
    </citation>
    <scope>NUCLEOTIDE SEQUENCE</scope>
    <source>
        <strain evidence="1">GPSC88</strain>
    </source>
</reference>
<sequence length="466" mass="52576">MIEDIVPSLLKKIKSEFEGARLDSEVLKALLSKLQHSKASYLDANQYAIEIGEILSKALGASLTNETLPDGKMYYNIAQRVLTDVLGRNYELVSDYTEQVQKNLNSEAKIGLTAQVPELNQDRIDGLVNRLASEESFDDVRWLLEEPVVNFTQSIIDDSIQKNAEFQHKSGLQPEIVRKSAYHCCEWCQEVQGTYKYPRVPKDIYRRHQRCRCTVDYDPKSGKVQNVWSKAWSKSDKSDKSDKIEARKNIGIQSEVSQVRKLALQIGITSNPITKSLKKLTEEEIIQAISGGDKTKGSCSSLAFAYIGNKAGYTVLDFRGGKSCVFFGSIDKINMIGSLPGVKMHVAKNTNDFKAVKELLEKAENGKEYYLATGRHAAIIRKNDNLVEYLELQSKFVNGFKPFDDTVLKKRFKAKKSHAVRGHKYDVDSYLIDANSLKDNPEFHNILSFLNTAESKQMKGITGYEK</sequence>
<dbReference type="AlphaFoldDB" id="A0A4J1Q9I7"/>
<evidence type="ECO:0000313" key="1">
    <source>
        <dbReference type="EMBL" id="VNO92548.1"/>
    </source>
</evidence>